<dbReference type="RefSeq" id="XP_015664942.1">
    <property type="nucleotide sequence ID" value="XM_015796934.1"/>
</dbReference>
<keyword evidence="2" id="KW-0812">Transmembrane</keyword>
<proteinExistence type="predicted"/>
<reference evidence="3 4" key="1">
    <citation type="submission" date="2015-07" db="EMBL/GenBank/DDBJ databases">
        <title>High-quality genome of monoxenous trypanosomatid Leptomonas pyrrhocoris.</title>
        <authorList>
            <person name="Flegontov P."/>
            <person name="Butenko A."/>
            <person name="Firsov S."/>
            <person name="Vlcek C."/>
            <person name="Logacheva M.D."/>
            <person name="Field M."/>
            <person name="Filatov D."/>
            <person name="Flegontova O."/>
            <person name="Gerasimov E."/>
            <person name="Jackson A.P."/>
            <person name="Kelly S."/>
            <person name="Opperdoes F."/>
            <person name="O'Reilly A."/>
            <person name="Votypka J."/>
            <person name="Yurchenko V."/>
            <person name="Lukes J."/>
        </authorList>
    </citation>
    <scope>NUCLEOTIDE SEQUENCE [LARGE SCALE GENOMIC DNA]</scope>
    <source>
        <strain evidence="3">H10</strain>
    </source>
</reference>
<sequence>MYYGEAALKEKKVKTPTKRVKEACDSGHSIKCISAAVAVFLFRFRFSSPSLFPGWAERSVSFWFLSARFASVGVPLFSFSSFFALLKGCPGMLAGGIVGEGKRGGTHAFEKKRKIRGGKKKHSFTPERTHTNPRKINSLKR</sequence>
<feature type="compositionally biased region" description="Basic residues" evidence="1">
    <location>
        <begin position="110"/>
        <end position="123"/>
    </location>
</feature>
<accession>A0A0M9GAV1</accession>
<protein>
    <submittedName>
        <fullName evidence="3">Uncharacterized protein</fullName>
    </submittedName>
</protein>
<dbReference type="EMBL" id="LGTL01000001">
    <property type="protein sequence ID" value="KPA86503.1"/>
    <property type="molecule type" value="Genomic_DNA"/>
</dbReference>
<keyword evidence="2" id="KW-1133">Transmembrane helix</keyword>
<evidence type="ECO:0000313" key="4">
    <source>
        <dbReference type="Proteomes" id="UP000037923"/>
    </source>
</evidence>
<organism evidence="3 4">
    <name type="scientific">Leptomonas pyrrhocoris</name>
    <name type="common">Firebug parasite</name>
    <dbReference type="NCBI Taxonomy" id="157538"/>
    <lineage>
        <taxon>Eukaryota</taxon>
        <taxon>Discoba</taxon>
        <taxon>Euglenozoa</taxon>
        <taxon>Kinetoplastea</taxon>
        <taxon>Metakinetoplastina</taxon>
        <taxon>Trypanosomatida</taxon>
        <taxon>Trypanosomatidae</taxon>
        <taxon>Leishmaniinae</taxon>
        <taxon>Leptomonas</taxon>
    </lineage>
</organism>
<feature type="transmembrane region" description="Helical" evidence="2">
    <location>
        <begin position="28"/>
        <end position="46"/>
    </location>
</feature>
<comment type="caution">
    <text evidence="3">The sequence shown here is derived from an EMBL/GenBank/DDBJ whole genome shotgun (WGS) entry which is preliminary data.</text>
</comment>
<dbReference type="GeneID" id="26900948"/>
<dbReference type="Proteomes" id="UP000037923">
    <property type="component" value="Unassembled WGS sequence"/>
</dbReference>
<evidence type="ECO:0000313" key="3">
    <source>
        <dbReference type="EMBL" id="KPA86503.1"/>
    </source>
</evidence>
<evidence type="ECO:0000256" key="1">
    <source>
        <dbReference type="SAM" id="MobiDB-lite"/>
    </source>
</evidence>
<feature type="compositionally biased region" description="Basic residues" evidence="1">
    <location>
        <begin position="131"/>
        <end position="141"/>
    </location>
</feature>
<name>A0A0M9GAV1_LEPPY</name>
<gene>
    <name evidence="3" type="ORF">ABB37_00651</name>
</gene>
<keyword evidence="4" id="KW-1185">Reference proteome</keyword>
<feature type="region of interest" description="Disordered" evidence="1">
    <location>
        <begin position="103"/>
        <end position="141"/>
    </location>
</feature>
<feature type="transmembrane region" description="Helical" evidence="2">
    <location>
        <begin position="66"/>
        <end position="86"/>
    </location>
</feature>
<dbReference type="AlphaFoldDB" id="A0A0M9GAV1"/>
<evidence type="ECO:0000256" key="2">
    <source>
        <dbReference type="SAM" id="Phobius"/>
    </source>
</evidence>
<dbReference type="VEuPathDB" id="TriTrypDB:LpyrH10_01_6510"/>
<keyword evidence="2" id="KW-0472">Membrane</keyword>